<dbReference type="GO" id="GO:0046872">
    <property type="term" value="F:metal ion binding"/>
    <property type="evidence" value="ECO:0007669"/>
    <property type="project" value="UniProtKB-KW"/>
</dbReference>
<comment type="caution">
    <text evidence="6">The sequence shown here is derived from an EMBL/GenBank/DDBJ whole genome shotgun (WGS) entry which is preliminary data.</text>
</comment>
<evidence type="ECO:0000259" key="5">
    <source>
        <dbReference type="Pfam" id="PF12867"/>
    </source>
</evidence>
<evidence type="ECO:0000256" key="1">
    <source>
        <dbReference type="ARBA" id="ARBA00022490"/>
    </source>
</evidence>
<dbReference type="Proteomes" id="UP000610931">
    <property type="component" value="Unassembled WGS sequence"/>
</dbReference>
<keyword evidence="3 6" id="KW-0378">Hydrolase</keyword>
<dbReference type="HAMAP" id="MF_01256">
    <property type="entry name" value="YfiT_hydrol"/>
    <property type="match status" value="1"/>
</dbReference>
<protein>
    <submittedName>
        <fullName evidence="6">Putative metal-dependent hydrolase</fullName>
    </submittedName>
</protein>
<accession>A0A8J7JBY6</accession>
<evidence type="ECO:0000256" key="3">
    <source>
        <dbReference type="ARBA" id="ARBA00022801"/>
    </source>
</evidence>
<dbReference type="SUPFAM" id="SSF109854">
    <property type="entry name" value="DinB/YfiT-like putative metalloenzymes"/>
    <property type="match status" value="1"/>
</dbReference>
<dbReference type="InterPro" id="IPR024775">
    <property type="entry name" value="DinB-like"/>
</dbReference>
<dbReference type="GO" id="GO:0016787">
    <property type="term" value="F:hydrolase activity"/>
    <property type="evidence" value="ECO:0007669"/>
    <property type="project" value="UniProtKB-KW"/>
</dbReference>
<dbReference type="AlphaFoldDB" id="A0A8J7JBY6"/>
<feature type="domain" description="DinB-like" evidence="5">
    <location>
        <begin position="34"/>
        <end position="171"/>
    </location>
</feature>
<evidence type="ECO:0000256" key="2">
    <source>
        <dbReference type="ARBA" id="ARBA00022723"/>
    </source>
</evidence>
<proteinExistence type="inferred from homology"/>
<evidence type="ECO:0000313" key="6">
    <source>
        <dbReference type="EMBL" id="MBJ6368299.1"/>
    </source>
</evidence>
<keyword evidence="7" id="KW-1185">Reference proteome</keyword>
<evidence type="ECO:0000256" key="4">
    <source>
        <dbReference type="ARBA" id="ARBA00022833"/>
    </source>
</evidence>
<keyword evidence="4" id="KW-0862">Zinc</keyword>
<dbReference type="RefSeq" id="WP_199115059.1">
    <property type="nucleotide sequence ID" value="NZ_JAELVQ010000010.1"/>
</dbReference>
<dbReference type="Gene3D" id="1.20.120.450">
    <property type="entry name" value="dinb family like domain"/>
    <property type="match status" value="1"/>
</dbReference>
<dbReference type="InterPro" id="IPR034660">
    <property type="entry name" value="DinB/YfiT-like"/>
</dbReference>
<keyword evidence="1" id="KW-0963">Cytoplasm</keyword>
<dbReference type="EMBL" id="JAELVQ010000010">
    <property type="protein sequence ID" value="MBJ6368299.1"/>
    <property type="molecule type" value="Genomic_DNA"/>
</dbReference>
<gene>
    <name evidence="6" type="ORF">JF259_09390</name>
</gene>
<sequence>MTNLELEHLRYPIGKFECPTTITANQVKDWIAILEHFPERLESLVGNLTDEQLDTVYRPEGWTVRQVVHHLADSHLNSYIRFKWTLTEDIPVIKPYYEERWAELPDAKQAPITMSLLHLKVIHYKLVYLLKHLSEDDLSRRFIHPETNTEVPLNRNIGVYAWHSNHHYAHIENLLKRNNWL</sequence>
<reference evidence="6" key="1">
    <citation type="submission" date="2020-12" db="EMBL/GenBank/DDBJ databases">
        <title>Snuella sp. nov., isolated from sediment in Incheon.</title>
        <authorList>
            <person name="Kim W."/>
        </authorList>
    </citation>
    <scope>NUCLEOTIDE SEQUENCE</scope>
    <source>
        <strain evidence="6">CAU 1569</strain>
    </source>
</reference>
<dbReference type="Pfam" id="PF12867">
    <property type="entry name" value="DinB_2"/>
    <property type="match status" value="1"/>
</dbReference>
<keyword evidence="2" id="KW-0479">Metal-binding</keyword>
<name>A0A8J7JBY6_9FLAO</name>
<dbReference type="InterPro" id="IPR023774">
    <property type="entry name" value="Put_metal_dep_hydrolase_YfiT"/>
</dbReference>
<organism evidence="6 7">
    <name type="scientific">Snuella sedimenti</name>
    <dbReference type="NCBI Taxonomy" id="2798802"/>
    <lineage>
        <taxon>Bacteria</taxon>
        <taxon>Pseudomonadati</taxon>
        <taxon>Bacteroidota</taxon>
        <taxon>Flavobacteriia</taxon>
        <taxon>Flavobacteriales</taxon>
        <taxon>Flavobacteriaceae</taxon>
        <taxon>Snuella</taxon>
    </lineage>
</organism>
<evidence type="ECO:0000313" key="7">
    <source>
        <dbReference type="Proteomes" id="UP000610931"/>
    </source>
</evidence>
<dbReference type="NCBIfam" id="NF009807">
    <property type="entry name" value="PRK13291.1"/>
    <property type="match status" value="1"/>
</dbReference>